<dbReference type="SMART" id="SM00452">
    <property type="entry name" value="STI"/>
    <property type="match status" value="1"/>
</dbReference>
<organism evidence="2 3">
    <name type="scientific">Nelumbo nucifera</name>
    <name type="common">Sacred lotus</name>
    <dbReference type="NCBI Taxonomy" id="4432"/>
    <lineage>
        <taxon>Eukaryota</taxon>
        <taxon>Viridiplantae</taxon>
        <taxon>Streptophyta</taxon>
        <taxon>Embryophyta</taxon>
        <taxon>Tracheophyta</taxon>
        <taxon>Spermatophyta</taxon>
        <taxon>Magnoliopsida</taxon>
        <taxon>Proteales</taxon>
        <taxon>Nelumbonaceae</taxon>
        <taxon>Nelumbo</taxon>
    </lineage>
</organism>
<dbReference type="PANTHER" id="PTHR33107:SF5">
    <property type="entry name" value="KUNITZ TRYPSIN INHIBITOR 5"/>
    <property type="match status" value="1"/>
</dbReference>
<proteinExistence type="predicted"/>
<dbReference type="RefSeq" id="XP_010279489.1">
    <property type="nucleotide sequence ID" value="XM_010281187.1"/>
</dbReference>
<feature type="chain" id="PRO_5010534091" evidence="1">
    <location>
        <begin position="19"/>
        <end position="208"/>
    </location>
</feature>
<name>A0A1U8BH12_NELNU</name>
<dbReference type="FunCoup" id="A0A1U8BH12">
    <property type="interactions" value="213"/>
</dbReference>
<reference evidence="3" key="1">
    <citation type="submission" date="2025-08" db="UniProtKB">
        <authorList>
            <consortium name="RefSeq"/>
        </authorList>
    </citation>
    <scope>IDENTIFICATION</scope>
</reference>
<dbReference type="AlphaFoldDB" id="A0A1U8BH12"/>
<dbReference type="Pfam" id="PF00197">
    <property type="entry name" value="Kunitz_legume"/>
    <property type="match status" value="1"/>
</dbReference>
<dbReference type="KEGG" id="nnu:104613396"/>
<dbReference type="PANTHER" id="PTHR33107">
    <property type="entry name" value="KUNITZ TRYPSIN INHIBITOR 2"/>
    <property type="match status" value="1"/>
</dbReference>
<dbReference type="InterPro" id="IPR002160">
    <property type="entry name" value="Prot_inh_Kunz-lg"/>
</dbReference>
<feature type="signal peptide" evidence="1">
    <location>
        <begin position="1"/>
        <end position="18"/>
    </location>
</feature>
<dbReference type="InParanoid" id="A0A1U8BH12"/>
<accession>A0A1U8BH12</accession>
<sequence length="208" mass="22966">MKIPLLFLLLSLFLLALAAKWSPVIAQDEPEAVLDTMGRQLYSTATYYILPANSGMAGGLNFESTQNGTCPFVVIQDEDQESDGLPLSFSPVNPTEEIIHVSTDHNIRFAIETSLPQPTVWSLEGLDESTNTFSVDTCGSIGNPGRGTLSNWFTIERYDDNYKLVFCPTVCDFCRPVCGELGIVIQDGIRHLAMRSGLEPLEIKFKRA</sequence>
<dbReference type="Proteomes" id="UP000189703">
    <property type="component" value="Unplaced"/>
</dbReference>
<dbReference type="GO" id="GO:0004866">
    <property type="term" value="F:endopeptidase inhibitor activity"/>
    <property type="evidence" value="ECO:0007669"/>
    <property type="project" value="InterPro"/>
</dbReference>
<keyword evidence="1" id="KW-0732">Signal</keyword>
<gene>
    <name evidence="3" type="primary">LOC104613396</name>
</gene>
<evidence type="ECO:0000313" key="3">
    <source>
        <dbReference type="RefSeq" id="XP_010279489.1"/>
    </source>
</evidence>
<dbReference type="OMA" id="MCIVIAY"/>
<dbReference type="InterPro" id="IPR011065">
    <property type="entry name" value="Kunitz_inhibitor_STI-like_sf"/>
</dbReference>
<dbReference type="eggNOG" id="ENOG502QWSQ">
    <property type="taxonomic scope" value="Eukaryota"/>
</dbReference>
<dbReference type="Gene3D" id="2.80.10.50">
    <property type="match status" value="1"/>
</dbReference>
<evidence type="ECO:0000313" key="2">
    <source>
        <dbReference type="Proteomes" id="UP000189703"/>
    </source>
</evidence>
<dbReference type="OrthoDB" id="1872570at2759"/>
<dbReference type="GeneID" id="104613396"/>
<keyword evidence="2" id="KW-1185">Reference proteome</keyword>
<evidence type="ECO:0000256" key="1">
    <source>
        <dbReference type="SAM" id="SignalP"/>
    </source>
</evidence>
<dbReference type="SUPFAM" id="SSF50386">
    <property type="entry name" value="STI-like"/>
    <property type="match status" value="1"/>
</dbReference>
<protein>
    <submittedName>
        <fullName evidence="3">Miraculin-like</fullName>
    </submittedName>
</protein>
<dbReference type="PRINTS" id="PR00291">
    <property type="entry name" value="KUNITZINHBTR"/>
</dbReference>
<dbReference type="CDD" id="cd23375">
    <property type="entry name" value="beta-trefoil_STI_VvMLP-like"/>
    <property type="match status" value="1"/>
</dbReference>